<gene>
    <name evidence="1" type="ORF">SAY86_016671</name>
</gene>
<dbReference type="AlphaFoldDB" id="A0AAN7QWI7"/>
<evidence type="ECO:0000313" key="2">
    <source>
        <dbReference type="Proteomes" id="UP001346149"/>
    </source>
</evidence>
<proteinExistence type="predicted"/>
<comment type="caution">
    <text evidence="1">The sequence shown here is derived from an EMBL/GenBank/DDBJ whole genome shotgun (WGS) entry which is preliminary data.</text>
</comment>
<accession>A0AAN7QWI7</accession>
<reference evidence="1 2" key="1">
    <citation type="journal article" date="2023" name="Hortic Res">
        <title>Pangenome of water caltrop reveals structural variations and asymmetric subgenome divergence after allopolyploidization.</title>
        <authorList>
            <person name="Zhang X."/>
            <person name="Chen Y."/>
            <person name="Wang L."/>
            <person name="Yuan Y."/>
            <person name="Fang M."/>
            <person name="Shi L."/>
            <person name="Lu R."/>
            <person name="Comes H.P."/>
            <person name="Ma Y."/>
            <person name="Chen Y."/>
            <person name="Huang G."/>
            <person name="Zhou Y."/>
            <person name="Zheng Z."/>
            <person name="Qiu Y."/>
        </authorList>
    </citation>
    <scope>NUCLEOTIDE SEQUENCE [LARGE SCALE GENOMIC DNA]</scope>
    <source>
        <tissue evidence="1">Mature leaves and different stages of flower and fruit</tissue>
    </source>
</reference>
<dbReference type="Proteomes" id="UP001346149">
    <property type="component" value="Unassembled WGS sequence"/>
</dbReference>
<dbReference type="EMBL" id="JAXQNO010000016">
    <property type="protein sequence ID" value="KAK4782569.1"/>
    <property type="molecule type" value="Genomic_DNA"/>
</dbReference>
<keyword evidence="2" id="KW-1185">Reference proteome</keyword>
<name>A0AAN7QWI7_TRANT</name>
<organism evidence="1 2">
    <name type="scientific">Trapa natans</name>
    <name type="common">Water chestnut</name>
    <dbReference type="NCBI Taxonomy" id="22666"/>
    <lineage>
        <taxon>Eukaryota</taxon>
        <taxon>Viridiplantae</taxon>
        <taxon>Streptophyta</taxon>
        <taxon>Embryophyta</taxon>
        <taxon>Tracheophyta</taxon>
        <taxon>Spermatophyta</taxon>
        <taxon>Magnoliopsida</taxon>
        <taxon>eudicotyledons</taxon>
        <taxon>Gunneridae</taxon>
        <taxon>Pentapetalae</taxon>
        <taxon>rosids</taxon>
        <taxon>malvids</taxon>
        <taxon>Myrtales</taxon>
        <taxon>Lythraceae</taxon>
        <taxon>Trapa</taxon>
    </lineage>
</organism>
<evidence type="ECO:0000313" key="1">
    <source>
        <dbReference type="EMBL" id="KAK4782569.1"/>
    </source>
</evidence>
<protein>
    <submittedName>
        <fullName evidence="1">Uncharacterized protein</fullName>
    </submittedName>
</protein>
<sequence>MLMMVFSDSSFALLMAHYVSFFNCILEPLHHPFPSVPTLKEIAFLIVMVRASGKQFLFPFPLHFWRHQKKCAFREYEYLQVLEMCRSPVCLFACLRNSVLLFWMCLLV</sequence>